<name>A0A1H3TYB6_9BACT</name>
<reference evidence="1 2" key="1">
    <citation type="submission" date="2016-10" db="EMBL/GenBank/DDBJ databases">
        <authorList>
            <person name="Varghese N."/>
            <person name="Submissions S."/>
        </authorList>
    </citation>
    <scope>NUCLEOTIDE SEQUENCE [LARGE SCALE GENOMIC DNA]</scope>
    <source>
        <strain evidence="1 2">DSM 17997</strain>
    </source>
</reference>
<sequence length="119" mass="13540">MVSFLIPVPQKIPDQKNLITNGMVPLCASKLIHPSDGLLFVLLFSCLRRDSPWSVSPQTTVYTSPVVSVPTDHYLYFLSVACVLTDHYLYFLSVVCVFTDHYLHFLRSLCPHRPLFITP</sequence>
<dbReference type="EMBL" id="FNQC01000023">
    <property type="protein sequence ID" value="SDZ55216.1"/>
    <property type="molecule type" value="Genomic_DNA"/>
</dbReference>
<evidence type="ECO:0000313" key="2">
    <source>
        <dbReference type="Proteomes" id="UP000199663"/>
    </source>
</evidence>
<gene>
    <name evidence="1" type="ORF">SAMN05444412_12326</name>
</gene>
<evidence type="ECO:0000313" key="1">
    <source>
        <dbReference type="EMBL" id="SDZ55216.1"/>
    </source>
</evidence>
<organism evidence="1 2">
    <name type="scientific">Rhodonellum ikkaensis</name>
    <dbReference type="NCBI Taxonomy" id="336829"/>
    <lineage>
        <taxon>Bacteria</taxon>
        <taxon>Pseudomonadati</taxon>
        <taxon>Bacteroidota</taxon>
        <taxon>Cytophagia</taxon>
        <taxon>Cytophagales</taxon>
        <taxon>Cytophagaceae</taxon>
        <taxon>Rhodonellum</taxon>
    </lineage>
</organism>
<dbReference type="Proteomes" id="UP000199663">
    <property type="component" value="Unassembled WGS sequence"/>
</dbReference>
<protein>
    <submittedName>
        <fullName evidence="1">Uncharacterized protein</fullName>
    </submittedName>
</protein>
<proteinExistence type="predicted"/>
<keyword evidence="2" id="KW-1185">Reference proteome</keyword>
<comment type="caution">
    <text evidence="1">The sequence shown here is derived from an EMBL/GenBank/DDBJ whole genome shotgun (WGS) entry which is preliminary data.</text>
</comment>
<accession>A0A1H3TYB6</accession>